<name>A0A9X7B1X5_BACTU</name>
<dbReference type="Proteomes" id="UP000225910">
    <property type="component" value="Unassembled WGS sequence"/>
</dbReference>
<organism evidence="1 2">
    <name type="scientific">Bacillus thuringiensis</name>
    <dbReference type="NCBI Taxonomy" id="1428"/>
    <lineage>
        <taxon>Bacteria</taxon>
        <taxon>Bacillati</taxon>
        <taxon>Bacillota</taxon>
        <taxon>Bacilli</taxon>
        <taxon>Bacillales</taxon>
        <taxon>Bacillaceae</taxon>
        <taxon>Bacillus</taxon>
        <taxon>Bacillus cereus group</taxon>
    </lineage>
</organism>
<accession>A0A9X7B1X5</accession>
<reference evidence="1 2" key="1">
    <citation type="submission" date="2017-09" db="EMBL/GenBank/DDBJ databases">
        <title>Large-scale bioinformatics analysis of Bacillus genomes uncovers conserved roles of natural products in bacterial physiology.</title>
        <authorList>
            <consortium name="Agbiome Team Llc"/>
            <person name="Bleich R.M."/>
            <person name="Grubbs K.J."/>
            <person name="Santa Maria K.C."/>
            <person name="Allen S.E."/>
            <person name="Farag S."/>
            <person name="Shank E.A."/>
            <person name="Bowers A."/>
        </authorList>
    </citation>
    <scope>NUCLEOTIDE SEQUENCE [LARGE SCALE GENOMIC DNA]</scope>
    <source>
        <strain evidence="1 2">AFS064137</strain>
    </source>
</reference>
<protein>
    <submittedName>
        <fullName evidence="1">Uncharacterized protein</fullName>
    </submittedName>
</protein>
<dbReference type="AlphaFoldDB" id="A0A9X7B1X5"/>
<evidence type="ECO:0000313" key="1">
    <source>
        <dbReference type="EMBL" id="PFT96579.1"/>
    </source>
</evidence>
<sequence length="84" mass="9927">MMHLSIKERVLQIIIENRDLLHPDSQKSLNMKFLLSDERLQHLSPDTLIEIVNQLNLSGKIRYTVKRNPEEGNKVVNFVIREIY</sequence>
<dbReference type="EMBL" id="NVCU01000055">
    <property type="protein sequence ID" value="PFT96579.1"/>
    <property type="molecule type" value="Genomic_DNA"/>
</dbReference>
<evidence type="ECO:0000313" key="2">
    <source>
        <dbReference type="Proteomes" id="UP000225910"/>
    </source>
</evidence>
<gene>
    <name evidence="1" type="ORF">COK81_08310</name>
</gene>
<dbReference type="RefSeq" id="WP_098678650.1">
    <property type="nucleotide sequence ID" value="NZ_NVCU01000055.1"/>
</dbReference>
<comment type="caution">
    <text evidence="1">The sequence shown here is derived from an EMBL/GenBank/DDBJ whole genome shotgun (WGS) entry which is preliminary data.</text>
</comment>
<proteinExistence type="predicted"/>